<reference evidence="1" key="1">
    <citation type="submission" date="2018-10" db="EMBL/GenBank/DDBJ databases">
        <title>Hidden diversity of soil giant viruses.</title>
        <authorList>
            <person name="Schulz F."/>
            <person name="Alteio L."/>
            <person name="Goudeau D."/>
            <person name="Ryan E.M."/>
            <person name="Malmstrom R.R."/>
            <person name="Blanchard J."/>
            <person name="Woyke T."/>
        </authorList>
    </citation>
    <scope>NUCLEOTIDE SEQUENCE</scope>
    <source>
        <strain evidence="1">SYV1</strain>
    </source>
</reference>
<sequence>RGQLADVEAPYLPRVFKSFHMVNFFYAPNFDLIRDMEQIYLQAIMDPSALQTMPPLRLYISYLKQCQFFETFRSMFSMSSSLDYQGVVNESAAAFLKCMPNWHSFIDRVLLAPSLKSIFLPELQSCCIQR</sequence>
<organism evidence="1">
    <name type="scientific">Sylvanvirus sp</name>
    <dbReference type="NCBI Taxonomy" id="2487774"/>
    <lineage>
        <taxon>Viruses</taxon>
    </lineage>
</organism>
<accession>A0A3G5AKI8</accession>
<protein>
    <submittedName>
        <fullName evidence="1">Uncharacterized protein</fullName>
    </submittedName>
</protein>
<name>A0A3G5AKI8_9VIRU</name>
<evidence type="ECO:0000313" key="1">
    <source>
        <dbReference type="EMBL" id="AYV86803.1"/>
    </source>
</evidence>
<feature type="non-terminal residue" evidence="1">
    <location>
        <position position="1"/>
    </location>
</feature>
<proteinExistence type="predicted"/>
<gene>
    <name evidence="1" type="ORF">Sylvanvirus9_33</name>
</gene>
<dbReference type="EMBL" id="MK072515">
    <property type="protein sequence ID" value="AYV86803.1"/>
    <property type="molecule type" value="Genomic_DNA"/>
</dbReference>